<evidence type="ECO:0000313" key="2">
    <source>
        <dbReference type="Proteomes" id="UP000004947"/>
    </source>
</evidence>
<dbReference type="InterPro" id="IPR021496">
    <property type="entry name" value="DUF3150"/>
</dbReference>
<dbReference type="AlphaFoldDB" id="A6DRI2"/>
<dbReference type="RefSeq" id="WP_007280454.1">
    <property type="nucleotide sequence ID" value="NZ_ABCK01000024.1"/>
</dbReference>
<dbReference type="Pfam" id="PF11348">
    <property type="entry name" value="DUF3150"/>
    <property type="match status" value="1"/>
</dbReference>
<reference evidence="1 2" key="1">
    <citation type="journal article" date="2010" name="J. Bacteriol.">
        <title>Genome sequence of Lentisphaera araneosa HTCC2155T, the type species of the order Lentisphaerales in the phylum Lentisphaerae.</title>
        <authorList>
            <person name="Thrash J.C."/>
            <person name="Cho J.C."/>
            <person name="Vergin K.L."/>
            <person name="Morris R.M."/>
            <person name="Giovannoni S.J."/>
        </authorList>
    </citation>
    <scope>NUCLEOTIDE SEQUENCE [LARGE SCALE GENOMIC DNA]</scope>
    <source>
        <strain evidence="1 2">HTCC2155</strain>
    </source>
</reference>
<sequence length="317" mass="35457">MHQLKTNPQVLNCLLALKLDVHIWAARRKLAPEDFDHAKLPPEQLASLGSKKICNPADLRIFSTLKSRAVSLLNRRGIKFLGGWALPEALSDELIQELEDIAAEFALAKKNFIAHYDQSIKDWIKDNPGWSKIIAGSTVSADHVAARLSFDWQIFKVINPSQQKDSKTNRGLNEQVEKLAGTLFYDFSKSAKDSWEKSYLNKTEVTRKALSPLKNIMQKCEDMSFIEPRVTPVSSLIKAALDKLPKRGVIIGADLLMLKGLMNLLTNTKELLHYSEAILNGRSETSILSGFSTPHNVNSTNPTTKKPTLQLQSLGLW</sequence>
<protein>
    <recommendedName>
        <fullName evidence="3">DUF3150 domain-containing protein</fullName>
    </recommendedName>
</protein>
<evidence type="ECO:0000313" key="1">
    <source>
        <dbReference type="EMBL" id="EDM25792.1"/>
    </source>
</evidence>
<keyword evidence="2" id="KW-1185">Reference proteome</keyword>
<dbReference type="OrthoDB" id="8900573at2"/>
<dbReference type="eggNOG" id="COG1737">
    <property type="taxonomic scope" value="Bacteria"/>
</dbReference>
<organism evidence="1 2">
    <name type="scientific">Lentisphaera araneosa HTCC2155</name>
    <dbReference type="NCBI Taxonomy" id="313628"/>
    <lineage>
        <taxon>Bacteria</taxon>
        <taxon>Pseudomonadati</taxon>
        <taxon>Lentisphaerota</taxon>
        <taxon>Lentisphaeria</taxon>
        <taxon>Lentisphaerales</taxon>
        <taxon>Lentisphaeraceae</taxon>
        <taxon>Lentisphaera</taxon>
    </lineage>
</organism>
<evidence type="ECO:0008006" key="3">
    <source>
        <dbReference type="Google" id="ProtNLM"/>
    </source>
</evidence>
<name>A6DRI2_9BACT</name>
<comment type="caution">
    <text evidence="1">The sequence shown here is derived from an EMBL/GenBank/DDBJ whole genome shotgun (WGS) entry which is preliminary data.</text>
</comment>
<dbReference type="STRING" id="313628.LNTAR_15287"/>
<dbReference type="EMBL" id="ABCK01000024">
    <property type="protein sequence ID" value="EDM25792.1"/>
    <property type="molecule type" value="Genomic_DNA"/>
</dbReference>
<proteinExistence type="predicted"/>
<dbReference type="Proteomes" id="UP000004947">
    <property type="component" value="Unassembled WGS sequence"/>
</dbReference>
<accession>A6DRI2</accession>
<gene>
    <name evidence="1" type="ORF">LNTAR_15287</name>
</gene>